<dbReference type="EMBL" id="JBBPBN010000320">
    <property type="protein sequence ID" value="KAK8489284.1"/>
    <property type="molecule type" value="Genomic_DNA"/>
</dbReference>
<evidence type="ECO:0000313" key="2">
    <source>
        <dbReference type="EMBL" id="KAK8489284.1"/>
    </source>
</evidence>
<name>A0ABR2A8X3_9ROSI</name>
<gene>
    <name evidence="2" type="ORF">V6N11_021590</name>
</gene>
<feature type="region of interest" description="Disordered" evidence="1">
    <location>
        <begin position="125"/>
        <end position="170"/>
    </location>
</feature>
<organism evidence="2 3">
    <name type="scientific">Hibiscus sabdariffa</name>
    <name type="common">roselle</name>
    <dbReference type="NCBI Taxonomy" id="183260"/>
    <lineage>
        <taxon>Eukaryota</taxon>
        <taxon>Viridiplantae</taxon>
        <taxon>Streptophyta</taxon>
        <taxon>Embryophyta</taxon>
        <taxon>Tracheophyta</taxon>
        <taxon>Spermatophyta</taxon>
        <taxon>Magnoliopsida</taxon>
        <taxon>eudicotyledons</taxon>
        <taxon>Gunneridae</taxon>
        <taxon>Pentapetalae</taxon>
        <taxon>rosids</taxon>
        <taxon>malvids</taxon>
        <taxon>Malvales</taxon>
        <taxon>Malvaceae</taxon>
        <taxon>Malvoideae</taxon>
        <taxon>Hibiscus</taxon>
    </lineage>
</organism>
<reference evidence="2 3" key="1">
    <citation type="journal article" date="2024" name="G3 (Bethesda)">
        <title>Genome assembly of Hibiscus sabdariffa L. provides insights into metabolisms of medicinal natural products.</title>
        <authorList>
            <person name="Kim T."/>
        </authorList>
    </citation>
    <scope>NUCLEOTIDE SEQUENCE [LARGE SCALE GENOMIC DNA]</scope>
    <source>
        <strain evidence="2">TK-2024</strain>
        <tissue evidence="2">Old leaves</tissue>
    </source>
</reference>
<evidence type="ECO:0008006" key="4">
    <source>
        <dbReference type="Google" id="ProtNLM"/>
    </source>
</evidence>
<sequence length="170" mass="19715">MRHRSGTPSTESLYILFDDEVLKFRRKWKGRSTKNRLQRFFHASSKQKRLFERLYQCYIGSRIRKITKFYWGFISSSHLKHQQPFIAFAFKMSQRPNHHQRKASQIVFGSFDEIMIPISDNVTEKMPAPFNQAPPPKRIRLPTPTPAAPTPTGPSASAAKDNRKPKNAKA</sequence>
<comment type="caution">
    <text evidence="2">The sequence shown here is derived from an EMBL/GenBank/DDBJ whole genome shotgun (WGS) entry which is preliminary data.</text>
</comment>
<dbReference type="Proteomes" id="UP001396334">
    <property type="component" value="Unassembled WGS sequence"/>
</dbReference>
<evidence type="ECO:0000313" key="3">
    <source>
        <dbReference type="Proteomes" id="UP001396334"/>
    </source>
</evidence>
<protein>
    <recommendedName>
        <fullName evidence="4">ETS domain-containing protein</fullName>
    </recommendedName>
</protein>
<evidence type="ECO:0000256" key="1">
    <source>
        <dbReference type="SAM" id="MobiDB-lite"/>
    </source>
</evidence>
<keyword evidence="3" id="KW-1185">Reference proteome</keyword>
<accession>A0ABR2A8X3</accession>
<feature type="compositionally biased region" description="Pro residues" evidence="1">
    <location>
        <begin position="143"/>
        <end position="152"/>
    </location>
</feature>
<proteinExistence type="predicted"/>